<protein>
    <submittedName>
        <fullName evidence="1">Uncharacterized protein</fullName>
    </submittedName>
</protein>
<dbReference type="OrthoDB" id="6868893at2"/>
<dbReference type="Proteomes" id="UP000297391">
    <property type="component" value="Unassembled WGS sequence"/>
</dbReference>
<gene>
    <name evidence="1" type="ORF">DYL59_16995</name>
</gene>
<keyword evidence="2" id="KW-1185">Reference proteome</keyword>
<dbReference type="SUPFAM" id="SSF56399">
    <property type="entry name" value="ADP-ribosylation"/>
    <property type="match status" value="1"/>
</dbReference>
<evidence type="ECO:0000313" key="2">
    <source>
        <dbReference type="Proteomes" id="UP000297391"/>
    </source>
</evidence>
<evidence type="ECO:0000313" key="1">
    <source>
        <dbReference type="EMBL" id="TFY87955.1"/>
    </source>
</evidence>
<name>A0A4Z0AMR6_9PSED</name>
<organism evidence="1 2">
    <name type="scientific">Pseudomonas kairouanensis</name>
    <dbReference type="NCBI Taxonomy" id="2293832"/>
    <lineage>
        <taxon>Bacteria</taxon>
        <taxon>Pseudomonadati</taxon>
        <taxon>Pseudomonadota</taxon>
        <taxon>Gammaproteobacteria</taxon>
        <taxon>Pseudomonadales</taxon>
        <taxon>Pseudomonadaceae</taxon>
        <taxon>Pseudomonas</taxon>
    </lineage>
</organism>
<accession>A0A4Z0AMR6</accession>
<proteinExistence type="predicted"/>
<dbReference type="EMBL" id="QUZU01000020">
    <property type="protein sequence ID" value="TFY87955.1"/>
    <property type="molecule type" value="Genomic_DNA"/>
</dbReference>
<dbReference type="AlphaFoldDB" id="A0A4Z0AMR6"/>
<sequence>MRLLDYLRDYDWKTTASYSANVAPLTRKQETTFRNAVALLSKSKALNTFRGDSFTNLMMRVGCTKDDGEGEVYQKTFYFGAKSKHFVEQERTVASRNYLQTIEDVSDATFGFIFNKIARVLQGDFHKKEEFLRLNPDIAQLFTRTKNRSDFIASVQNESPEIKALVRDYYLFLLHTAGLRGVSSESILVSTSTSWNAAAKFNDINQPAKVVYYYFIPTPFERYCISSAIGSSAFSHIRRLRLPEYAADSGLFPGQREVAVRGGLLPHFMLGILRADQKEFIVNPHLLAMPRADLPSIEQTGITVDQTDFDVHIKQTNYQRYSRLENDHYEAHST</sequence>
<dbReference type="RefSeq" id="WP_135290176.1">
    <property type="nucleotide sequence ID" value="NZ_QUZU01000020.1"/>
</dbReference>
<reference evidence="1 2" key="1">
    <citation type="journal article" date="2019" name="Syst. Appl. Microbiol.">
        <title>New species of pathogenic Pseudomonas isolated from citrus in Tunisia: Proposal of Pseudomonas kairouanensis sp. nov. and Pseudomonas nabeulensis sp. nov.</title>
        <authorList>
            <person name="Oueslati M."/>
            <person name="Mulet M."/>
            <person name="Gomila M."/>
            <person name="Berge O."/>
            <person name="Hajlaoui M.R."/>
            <person name="Lalucat J."/>
            <person name="Sadfi-Zouaoui N."/>
            <person name="Garcia-Valdes E."/>
        </authorList>
    </citation>
    <scope>NUCLEOTIDE SEQUENCE [LARGE SCALE GENOMIC DNA]</scope>
    <source>
        <strain evidence="1 2">KC12</strain>
    </source>
</reference>
<comment type="caution">
    <text evidence="1">The sequence shown here is derived from an EMBL/GenBank/DDBJ whole genome shotgun (WGS) entry which is preliminary data.</text>
</comment>